<dbReference type="RefSeq" id="WP_063871488.1">
    <property type="nucleotide sequence ID" value="NZ_CAWMRI010000028.1"/>
</dbReference>
<comment type="caution">
    <text evidence="1">The sequence shown here is derived from an EMBL/GenBank/DDBJ whole genome shotgun (WGS) entry which is preliminary data.</text>
</comment>
<protein>
    <submittedName>
        <fullName evidence="1">Uncharacterized protein</fullName>
    </submittedName>
</protein>
<dbReference type="AlphaFoldDB" id="A0A166KMU7"/>
<evidence type="ECO:0000313" key="1">
    <source>
        <dbReference type="EMBL" id="KZL51321.1"/>
    </source>
</evidence>
<dbReference type="EMBL" id="LWAJ01000028">
    <property type="protein sequence ID" value="KZL51321.1"/>
    <property type="molecule type" value="Genomic_DNA"/>
</dbReference>
<reference evidence="1 2" key="1">
    <citation type="submission" date="2016-04" db="EMBL/GenBank/DDBJ databases">
        <title>Draft Genome Assembly of the Bloom-forming Cyanobacterium Nodularia spumigena Strain CENA596 in Shrimp Production Ponds.</title>
        <authorList>
            <person name="Popin R.V."/>
            <person name="Rigonato J."/>
            <person name="Abreu V.A."/>
            <person name="Andreote A.P."/>
            <person name="Silveira S.B."/>
            <person name="Odebrecht C."/>
            <person name="Fiore M.F."/>
        </authorList>
    </citation>
    <scope>NUCLEOTIDE SEQUENCE [LARGE SCALE GENOMIC DNA]</scope>
    <source>
        <strain evidence="1 2">CENA596</strain>
    </source>
</reference>
<proteinExistence type="predicted"/>
<accession>A0A166KMU7</accession>
<dbReference type="Proteomes" id="UP000076555">
    <property type="component" value="Unassembled WGS sequence"/>
</dbReference>
<evidence type="ECO:0000313" key="2">
    <source>
        <dbReference type="Proteomes" id="UP000076555"/>
    </source>
</evidence>
<sequence>MVAGIAFAKPEIIEQIIPEHLIGIMMVEEYAFLTHLLPQISLLACKPLIKAEHPQDMIKQ</sequence>
<gene>
    <name evidence="1" type="ORF">A2T98_02920</name>
</gene>
<dbReference type="OrthoDB" id="9800692at2"/>
<name>A0A166KMU7_NODSP</name>
<organism evidence="1 2">
    <name type="scientific">Nodularia spumigena CENA596</name>
    <dbReference type="NCBI Taxonomy" id="1819295"/>
    <lineage>
        <taxon>Bacteria</taxon>
        <taxon>Bacillati</taxon>
        <taxon>Cyanobacteriota</taxon>
        <taxon>Cyanophyceae</taxon>
        <taxon>Nostocales</taxon>
        <taxon>Nodulariaceae</taxon>
        <taxon>Nodularia</taxon>
    </lineage>
</organism>